<accession>A0ACB9P7M6</accession>
<comment type="caution">
    <text evidence="1">The sequence shown here is derived from an EMBL/GenBank/DDBJ whole genome shotgun (WGS) entry which is preliminary data.</text>
</comment>
<organism evidence="1 2">
    <name type="scientific">Bauhinia variegata</name>
    <name type="common">Purple orchid tree</name>
    <name type="synonym">Phanera variegata</name>
    <dbReference type="NCBI Taxonomy" id="167791"/>
    <lineage>
        <taxon>Eukaryota</taxon>
        <taxon>Viridiplantae</taxon>
        <taxon>Streptophyta</taxon>
        <taxon>Embryophyta</taxon>
        <taxon>Tracheophyta</taxon>
        <taxon>Spermatophyta</taxon>
        <taxon>Magnoliopsida</taxon>
        <taxon>eudicotyledons</taxon>
        <taxon>Gunneridae</taxon>
        <taxon>Pentapetalae</taxon>
        <taxon>rosids</taxon>
        <taxon>fabids</taxon>
        <taxon>Fabales</taxon>
        <taxon>Fabaceae</taxon>
        <taxon>Cercidoideae</taxon>
        <taxon>Cercideae</taxon>
        <taxon>Bauhiniinae</taxon>
        <taxon>Bauhinia</taxon>
    </lineage>
</organism>
<name>A0ACB9P7M6_BAUVA</name>
<gene>
    <name evidence="1" type="ORF">L6164_011167</name>
</gene>
<dbReference type="EMBL" id="CM039430">
    <property type="protein sequence ID" value="KAI4343869.1"/>
    <property type="molecule type" value="Genomic_DNA"/>
</dbReference>
<reference evidence="1 2" key="1">
    <citation type="journal article" date="2022" name="DNA Res.">
        <title>Chromosomal-level genome assembly of the orchid tree Bauhinia variegata (Leguminosae; Cercidoideae) supports the allotetraploid origin hypothesis of Bauhinia.</title>
        <authorList>
            <person name="Zhong Y."/>
            <person name="Chen Y."/>
            <person name="Zheng D."/>
            <person name="Pang J."/>
            <person name="Liu Y."/>
            <person name="Luo S."/>
            <person name="Meng S."/>
            <person name="Qian L."/>
            <person name="Wei D."/>
            <person name="Dai S."/>
            <person name="Zhou R."/>
        </authorList>
    </citation>
    <scope>NUCLEOTIDE SEQUENCE [LARGE SCALE GENOMIC DNA]</scope>
    <source>
        <strain evidence="1">BV-YZ2020</strain>
    </source>
</reference>
<dbReference type="Proteomes" id="UP000828941">
    <property type="component" value="Chromosome 5"/>
</dbReference>
<proteinExistence type="predicted"/>
<sequence>MNSLINQSFQTKTTHFARRFTYSVTFAEITCLKHEESSTLFDPPKFFSTHRMSKHKSVRNTKVLHAHLLTTGALRSNIFFTNSLLDWYCKSGAVVVARKLFDAVPLRQVISWNIMMSGYNHNSMFQKSWEIFCGMHLLGFEPNESTYRSVLSACAALQAPIWRASLFPYNKKGFISNGYVRSGMMDMFAKSCSFNNALRIFFDVSCDNKVCWNVIISGAVRNGENWVALDLFRQMCSASLFPNSHTFSSILTACTVLRELEIGKAIHVWLIKCGVADVFVDTAIIDLYAKCGCMHDAAEKFSQMTVHNVGSWTAIISGFVREDDSVSALEFFKDMREVGEEISNFTVTSVLAACAKPGMIEEASQIHSLILKLGFCLDVTVGAALINMYAKLGEVGLSDLAFSEIKNSKDQGKWAAMMSSFAQNKNSGNIVELFQTMLAQSMRPDSHCISSVLSVISCLNLGRQMHCYCLKSGQVTDLSLGSSIFTMYSKCGCLGESYEVFEKLPQKDNVSWTSMIAGFADHGHVDRAFQLLKDMLYQEIAPDQITLIAILTACSARCILPTGKEIHGYVFRLGSGTNTVVVGALVTMYSKCGRLELARKVFNMLPQKDPVACSSLVSGYAQNGLIEEAILAFNDMLLLGVEVDSFIISSILRAVALLNKSSIGIQLHAFIVKLGLASDASIGSSLVTMYSNYGSIEDCRKVFDQVEKPDLISWTAIIVSYAQHGKGAEALATYELMRKEGIQPDSVTFVGVLLACSHSGLVEVAFFYFNLMVKDYGIKPGHRHYACIVDILGRSGRLREAESFINNMPLEPDALIWGTLLAACQVHGDFELGKMAAKKVMELGSCDAGAYVSLSNICADVGQWEEVANIRSLMKGTGTKKEPGWSYV</sequence>
<protein>
    <submittedName>
        <fullName evidence="1">Uncharacterized protein</fullName>
    </submittedName>
</protein>
<keyword evidence="2" id="KW-1185">Reference proteome</keyword>
<evidence type="ECO:0000313" key="1">
    <source>
        <dbReference type="EMBL" id="KAI4343869.1"/>
    </source>
</evidence>
<evidence type="ECO:0000313" key="2">
    <source>
        <dbReference type="Proteomes" id="UP000828941"/>
    </source>
</evidence>